<evidence type="ECO:0000313" key="1">
    <source>
        <dbReference type="EMBL" id="NYD36020.1"/>
    </source>
</evidence>
<proteinExistence type="predicted"/>
<gene>
    <name evidence="1" type="ORF">BJ983_002122</name>
</gene>
<name>A0A7Y9DV01_9PSEU</name>
<dbReference type="Proteomes" id="UP000535890">
    <property type="component" value="Unassembled WGS sequence"/>
</dbReference>
<reference evidence="1 2" key="1">
    <citation type="submission" date="2020-07" db="EMBL/GenBank/DDBJ databases">
        <title>Sequencing the genomes of 1000 actinobacteria strains.</title>
        <authorList>
            <person name="Klenk H.-P."/>
        </authorList>
    </citation>
    <scope>NUCLEOTIDE SEQUENCE [LARGE SCALE GENOMIC DNA]</scope>
    <source>
        <strain evidence="1 2">DSM 45772</strain>
    </source>
</reference>
<accession>A0A7Y9DV01</accession>
<evidence type="ECO:0000313" key="2">
    <source>
        <dbReference type="Proteomes" id="UP000535890"/>
    </source>
</evidence>
<dbReference type="EMBL" id="JACCBN010000001">
    <property type="protein sequence ID" value="NYD36020.1"/>
    <property type="molecule type" value="Genomic_DNA"/>
</dbReference>
<protein>
    <submittedName>
        <fullName evidence="1">Uncharacterized protein</fullName>
    </submittedName>
</protein>
<sequence>MNVTRVRESGTALDLHPIGAPRSIASRHRVSRSSANARCSVVPEPPVTAIELPVYPVFGRKSATELSNSA</sequence>
<dbReference type="AlphaFoldDB" id="A0A7Y9DV01"/>
<organism evidence="1 2">
    <name type="scientific">Actinomycetospora corticicola</name>
    <dbReference type="NCBI Taxonomy" id="663602"/>
    <lineage>
        <taxon>Bacteria</taxon>
        <taxon>Bacillati</taxon>
        <taxon>Actinomycetota</taxon>
        <taxon>Actinomycetes</taxon>
        <taxon>Pseudonocardiales</taxon>
        <taxon>Pseudonocardiaceae</taxon>
        <taxon>Actinomycetospora</taxon>
    </lineage>
</organism>
<comment type="caution">
    <text evidence="1">The sequence shown here is derived from an EMBL/GenBank/DDBJ whole genome shotgun (WGS) entry which is preliminary data.</text>
</comment>
<keyword evidence="2" id="KW-1185">Reference proteome</keyword>